<evidence type="ECO:0000256" key="3">
    <source>
        <dbReference type="ARBA" id="ARBA00023121"/>
    </source>
</evidence>
<dbReference type="PANTHER" id="PTHR12704">
    <property type="entry name" value="TRANS-GOLGI PROTEIN GMX33"/>
    <property type="match status" value="1"/>
</dbReference>
<dbReference type="PATRIC" id="fig|49338.4.peg.979"/>
<dbReference type="InterPro" id="IPR038261">
    <property type="entry name" value="GPP34-like_sf"/>
</dbReference>
<organism evidence="5">
    <name type="scientific">Desulfitobacterium hafniense</name>
    <name type="common">Desulfitobacterium frappieri</name>
    <dbReference type="NCBI Taxonomy" id="49338"/>
    <lineage>
        <taxon>Bacteria</taxon>
        <taxon>Bacillati</taxon>
        <taxon>Bacillota</taxon>
        <taxon>Clostridia</taxon>
        <taxon>Eubacteriales</taxon>
        <taxon>Desulfitobacteriaceae</taxon>
        <taxon>Desulfitobacterium</taxon>
    </lineage>
</organism>
<dbReference type="GO" id="GO:0070273">
    <property type="term" value="F:phosphatidylinositol-4-phosphate binding"/>
    <property type="evidence" value="ECO:0007669"/>
    <property type="project" value="InterPro"/>
</dbReference>
<keyword evidence="4" id="KW-0472">Membrane</keyword>
<keyword evidence="3" id="KW-0446">Lipid-binding</keyword>
<evidence type="ECO:0000256" key="2">
    <source>
        <dbReference type="ARBA" id="ARBA00023034"/>
    </source>
</evidence>
<reference evidence="5" key="1">
    <citation type="submission" date="2014-07" db="EMBL/GenBank/DDBJ databases">
        <authorList>
            <person name="Hornung V.Bastian."/>
        </authorList>
    </citation>
    <scope>NUCLEOTIDE SEQUENCE</scope>
    <source>
        <strain evidence="5">PCE-S</strain>
    </source>
</reference>
<proteinExistence type="predicted"/>
<accession>A0A098AYW0</accession>
<protein>
    <submittedName>
        <fullName evidence="5">Golgi phosphoprotein 3 (GPP34)</fullName>
    </submittedName>
</protein>
<comment type="subcellular location">
    <subcellularLocation>
        <location evidence="1">Golgi apparatus membrane</location>
        <topology evidence="1">Peripheral membrane protein</topology>
        <orientation evidence="1">Cytoplasmic side</orientation>
    </subcellularLocation>
</comment>
<gene>
    <name evidence="5" type="ORF">DPCES_0909</name>
</gene>
<keyword evidence="2" id="KW-0333">Golgi apparatus</keyword>
<dbReference type="GO" id="GO:0007030">
    <property type="term" value="P:Golgi organization"/>
    <property type="evidence" value="ECO:0007669"/>
    <property type="project" value="TreeGrafter"/>
</dbReference>
<sequence>MLTLMEEVLLISLNEEKGNFSFTASTFIDYCLTGAILMELEHLQRIRVSNKTVEVLDARPLNNQRLELALHQMDSSERHRPPEHWVAKLRSTLKGLRKSLLEEMADKALLREEEQQGFLFFTSTRYPVRDERARKDILDRIHRVLLRGENPDRKTAKLIGLLYASGILPYLVDKGERKEAKKSAKDITKDDILANAVKKAVQSTSTNPAFY</sequence>
<dbReference type="GO" id="GO:0006890">
    <property type="term" value="P:retrograde vesicle-mediated transport, Golgi to endoplasmic reticulum"/>
    <property type="evidence" value="ECO:0007669"/>
    <property type="project" value="TreeGrafter"/>
</dbReference>
<dbReference type="GO" id="GO:0043001">
    <property type="term" value="P:Golgi to plasma membrane protein transport"/>
    <property type="evidence" value="ECO:0007669"/>
    <property type="project" value="TreeGrafter"/>
</dbReference>
<dbReference type="RefSeq" id="WP_144677148.1">
    <property type="nucleotide sequence ID" value="NZ_JAYFNZ010000025.1"/>
</dbReference>
<dbReference type="Pfam" id="PF05719">
    <property type="entry name" value="GPP34"/>
    <property type="match status" value="1"/>
</dbReference>
<dbReference type="EMBL" id="LK996017">
    <property type="protein sequence ID" value="CDX00796.1"/>
    <property type="molecule type" value="Genomic_DNA"/>
</dbReference>
<evidence type="ECO:0000313" key="5">
    <source>
        <dbReference type="EMBL" id="CDX00796.1"/>
    </source>
</evidence>
<dbReference type="GO" id="GO:0005829">
    <property type="term" value="C:cytosol"/>
    <property type="evidence" value="ECO:0007669"/>
    <property type="project" value="TreeGrafter"/>
</dbReference>
<evidence type="ECO:0000256" key="1">
    <source>
        <dbReference type="ARBA" id="ARBA00004255"/>
    </source>
</evidence>
<dbReference type="PANTHER" id="PTHR12704:SF2">
    <property type="entry name" value="GOLGI PHOSPHOPROTEIN 3 HOMOLOG SAURON"/>
    <property type="match status" value="1"/>
</dbReference>
<dbReference type="Gene3D" id="1.10.3630.10">
    <property type="entry name" value="yeast vps74-n-term truncation variant domain like"/>
    <property type="match status" value="1"/>
</dbReference>
<name>A0A098AYW0_DESHA</name>
<dbReference type="AlphaFoldDB" id="A0A098AYW0"/>
<evidence type="ECO:0000256" key="4">
    <source>
        <dbReference type="ARBA" id="ARBA00023136"/>
    </source>
</evidence>
<dbReference type="GO" id="GO:0048194">
    <property type="term" value="P:Golgi vesicle budding"/>
    <property type="evidence" value="ECO:0007669"/>
    <property type="project" value="TreeGrafter"/>
</dbReference>
<dbReference type="GO" id="GO:0012505">
    <property type="term" value="C:endomembrane system"/>
    <property type="evidence" value="ECO:0007669"/>
    <property type="project" value="UniProtKB-ARBA"/>
</dbReference>
<dbReference type="InterPro" id="IPR008628">
    <property type="entry name" value="GPP34-like"/>
</dbReference>